<dbReference type="PANTHER" id="PTHR46093">
    <property type="entry name" value="ACYL-COA-BINDING DOMAIN-CONTAINING PROTEIN 5"/>
    <property type="match status" value="1"/>
</dbReference>
<evidence type="ECO:0000256" key="1">
    <source>
        <dbReference type="ARBA" id="ARBA00022441"/>
    </source>
</evidence>
<evidence type="ECO:0000313" key="5">
    <source>
        <dbReference type="EMBL" id="KAF0452010.1"/>
    </source>
</evidence>
<keyword evidence="6" id="KW-1185">Reference proteome</keyword>
<dbReference type="Proteomes" id="UP000439903">
    <property type="component" value="Unassembled WGS sequence"/>
</dbReference>
<keyword evidence="3" id="KW-0472">Membrane</keyword>
<keyword evidence="2" id="KW-0677">Repeat</keyword>
<dbReference type="Gene3D" id="2.120.10.80">
    <property type="entry name" value="Kelch-type beta propeller"/>
    <property type="match status" value="2"/>
</dbReference>
<dbReference type="InterPro" id="IPR015915">
    <property type="entry name" value="Kelch-typ_b-propeller"/>
</dbReference>
<organism evidence="5 6">
    <name type="scientific">Gigaspora margarita</name>
    <dbReference type="NCBI Taxonomy" id="4874"/>
    <lineage>
        <taxon>Eukaryota</taxon>
        <taxon>Fungi</taxon>
        <taxon>Fungi incertae sedis</taxon>
        <taxon>Mucoromycota</taxon>
        <taxon>Glomeromycotina</taxon>
        <taxon>Glomeromycetes</taxon>
        <taxon>Diversisporales</taxon>
        <taxon>Gigasporaceae</taxon>
        <taxon>Gigaspora</taxon>
    </lineage>
</organism>
<feature type="transmembrane region" description="Helical" evidence="3">
    <location>
        <begin position="361"/>
        <end position="384"/>
    </location>
</feature>
<accession>A0A8H3XEB1</accession>
<evidence type="ECO:0000256" key="2">
    <source>
        <dbReference type="ARBA" id="ARBA00022737"/>
    </source>
</evidence>
<gene>
    <name evidence="5" type="ORF">F8M41_001966</name>
</gene>
<keyword evidence="3" id="KW-1133">Transmembrane helix</keyword>
<dbReference type="OrthoDB" id="432528at2759"/>
<protein>
    <submittedName>
        <fullName evidence="5">Galactose oxidase</fullName>
    </submittedName>
</protein>
<keyword evidence="4" id="KW-0732">Signal</keyword>
<dbReference type="PANTHER" id="PTHR46093:SF18">
    <property type="entry name" value="FIBRONECTIN TYPE-III DOMAIN-CONTAINING PROTEIN"/>
    <property type="match status" value="1"/>
</dbReference>
<comment type="caution">
    <text evidence="5">The sequence shown here is derived from an EMBL/GenBank/DDBJ whole genome shotgun (WGS) entry which is preliminary data.</text>
</comment>
<feature type="signal peptide" evidence="4">
    <location>
        <begin position="1"/>
        <end position="23"/>
    </location>
</feature>
<evidence type="ECO:0000256" key="3">
    <source>
        <dbReference type="SAM" id="Phobius"/>
    </source>
</evidence>
<keyword evidence="1" id="KW-0880">Kelch repeat</keyword>
<evidence type="ECO:0000256" key="4">
    <source>
        <dbReference type="SAM" id="SignalP"/>
    </source>
</evidence>
<feature type="chain" id="PRO_5034921208" evidence="4">
    <location>
        <begin position="24"/>
        <end position="402"/>
    </location>
</feature>
<dbReference type="Pfam" id="PF24681">
    <property type="entry name" value="Kelch_KLHDC2_KLHL20_DRC7"/>
    <property type="match status" value="1"/>
</dbReference>
<proteinExistence type="predicted"/>
<name>A0A8H3XEB1_GIGMA</name>
<reference evidence="5 6" key="1">
    <citation type="journal article" date="2019" name="Environ. Microbiol.">
        <title>At the nexus of three kingdoms: the genome of the mycorrhizal fungus Gigaspora margarita provides insights into plant, endobacterial and fungal interactions.</title>
        <authorList>
            <person name="Venice F."/>
            <person name="Ghignone S."/>
            <person name="Salvioli di Fossalunga A."/>
            <person name="Amselem J."/>
            <person name="Novero M."/>
            <person name="Xianan X."/>
            <person name="Sedzielewska Toro K."/>
            <person name="Morin E."/>
            <person name="Lipzen A."/>
            <person name="Grigoriev I.V."/>
            <person name="Henrissat B."/>
            <person name="Martin F.M."/>
            <person name="Bonfante P."/>
        </authorList>
    </citation>
    <scope>NUCLEOTIDE SEQUENCE [LARGE SCALE GENOMIC DNA]</scope>
    <source>
        <strain evidence="5 6">BEG34</strain>
    </source>
</reference>
<dbReference type="AlphaFoldDB" id="A0A8H3XEB1"/>
<sequence>MDSFKNYLFLWLFIILTWNTAGADGFTPLGRFRQSSALVGNKLYFFGSSFIVQSRDNIILDVTLSTLNTSNPLWFLSNSSVPTNSAFASACVGGPYKNMIYLLEHLNTTNDVSNNIIVYALDTISGTWSIPIMSGTIPVSRQQFQAINDANGKIYMFGGFMSPNSGSVLNDINILDTFSLTWIQGSNASAPTSRADFSATLLKNGLILYLGGGDNINMADIDPRSGHTAVLSPDGHVIIYGGSKNNATLDQSQQIASLDTTLNPYKWSVKSMIGNNVPPPLVFHSATIVENFMILAFGQKGVNNAFGSNNLNSQLYILDTRNYVWITSTNTSTNSPSPQNPSVTQIQTVIASNSNSLSTGVIVTIPIISIVLIAIAGFIGYWLFKKNERDDIVRIAGSKNTG</sequence>
<keyword evidence="3" id="KW-0812">Transmembrane</keyword>
<dbReference type="SUPFAM" id="SSF117281">
    <property type="entry name" value="Kelch motif"/>
    <property type="match status" value="1"/>
</dbReference>
<dbReference type="EMBL" id="WTPW01001164">
    <property type="protein sequence ID" value="KAF0452010.1"/>
    <property type="molecule type" value="Genomic_DNA"/>
</dbReference>
<evidence type="ECO:0000313" key="6">
    <source>
        <dbReference type="Proteomes" id="UP000439903"/>
    </source>
</evidence>